<dbReference type="Pfam" id="PF13738">
    <property type="entry name" value="Pyr_redox_3"/>
    <property type="match status" value="1"/>
</dbReference>
<dbReference type="NCBIfam" id="NF040505">
    <property type="entry name" value="ArsO_flavin_mono"/>
    <property type="match status" value="1"/>
</dbReference>
<dbReference type="InterPro" id="IPR036188">
    <property type="entry name" value="FAD/NAD-bd_sf"/>
</dbReference>
<dbReference type="PRINTS" id="PR00368">
    <property type="entry name" value="FADPNR"/>
</dbReference>
<reference evidence="2 3" key="1">
    <citation type="journal article" date="2018" name="Front. Microbiol.">
        <title>Pseudomonas rhizophila S211, a New Plant Growth-Promoting Rhizobacterium with Potential in Pesticide-Bioremediation.</title>
        <authorList>
            <person name="Hassen W."/>
            <person name="Neifar M."/>
            <person name="Cherif H."/>
            <person name="Najjari A."/>
            <person name="Chouchane H."/>
            <person name="Driouich R.C."/>
            <person name="Salah A."/>
            <person name="Naili F."/>
            <person name="Mosbah A."/>
            <person name="Souissi Y."/>
            <person name="Raddadi N."/>
            <person name="Ouzari H.I."/>
            <person name="Fava F."/>
            <person name="Cherif A."/>
        </authorList>
    </citation>
    <scope>NUCLEOTIDE SEQUENCE [LARGE SCALE GENOMIC DNA]</scope>
    <source>
        <strain evidence="2 3">S211</strain>
    </source>
</reference>
<keyword evidence="3" id="KW-1185">Reference proteome</keyword>
<sequence>MTHSPATASQYDVVIVGGGQSALAVAYFLRRTRLSFVILDAEQGPGGAWRHGWNSLRLFSPATWSSIPGWMMPPTQDGYPSRDHVIDYLKQYEQRYQLPIVRPVRVTSVERTETGLRIKTHDRHWDAKVVVSATGTWSTPFIPHYPGAGLFAGQQLHSANYLQAQPFTGKKVLVIGGGNSGAQILAEVSRVAETTWVTPVEPLFLPDEVDGQVLFERATQRWKAQQEGRVIEQPVGGLGDIVMVPPVVEARSRNALKSVRPFERFTRNGVIWADGSESAVDVVIWCTGFRPALQHLEPLGVLNAEGRVDVDGTHSIQEPRLWLVGYGEWTGAASATLIGVTRTARSTVNEIAAFLVGPSDAQTLPARDEQG</sequence>
<dbReference type="Gene3D" id="3.50.50.60">
    <property type="entry name" value="FAD/NAD(P)-binding domain"/>
    <property type="match status" value="1"/>
</dbReference>
<dbReference type="RefSeq" id="WP_107322789.1">
    <property type="nucleotide sequence ID" value="NZ_CP024081.1"/>
</dbReference>
<accession>A0ABM6UJ21</accession>
<dbReference type="PANTHER" id="PTHR43539:SF78">
    <property type="entry name" value="FLAVIN-CONTAINING MONOOXYGENASE"/>
    <property type="match status" value="1"/>
</dbReference>
<dbReference type="Proteomes" id="UP000241936">
    <property type="component" value="Chromosome"/>
</dbReference>
<evidence type="ECO:0000256" key="1">
    <source>
        <dbReference type="ARBA" id="ARBA00023002"/>
    </source>
</evidence>
<protein>
    <submittedName>
        <fullName evidence="2">Pyridine nucleotide-disulfide oxidoreductase</fullName>
    </submittedName>
</protein>
<proteinExistence type="predicted"/>
<keyword evidence="1" id="KW-0560">Oxidoreductase</keyword>
<name>A0ABM6UJ21_9PSED</name>
<dbReference type="PANTHER" id="PTHR43539">
    <property type="entry name" value="FLAVIN-BINDING MONOOXYGENASE-LIKE PROTEIN (AFU_ORTHOLOGUE AFUA_4G09220)"/>
    <property type="match status" value="1"/>
</dbReference>
<dbReference type="SUPFAM" id="SSF51905">
    <property type="entry name" value="FAD/NAD(P)-binding domain"/>
    <property type="match status" value="2"/>
</dbReference>
<gene>
    <name evidence="2" type="ORF">CRX69_20770</name>
</gene>
<organism evidence="2 3">
    <name type="scientific">Pseudomonas rhizophila</name>
    <dbReference type="NCBI Taxonomy" id="2045200"/>
    <lineage>
        <taxon>Bacteria</taxon>
        <taxon>Pseudomonadati</taxon>
        <taxon>Pseudomonadota</taxon>
        <taxon>Gammaproteobacteria</taxon>
        <taxon>Pseudomonadales</taxon>
        <taxon>Pseudomonadaceae</taxon>
        <taxon>Pseudomonas</taxon>
    </lineage>
</organism>
<dbReference type="PRINTS" id="PR00469">
    <property type="entry name" value="PNDRDTASEII"/>
</dbReference>
<dbReference type="InterPro" id="IPR050982">
    <property type="entry name" value="Auxin_biosynth/cation_transpt"/>
</dbReference>
<evidence type="ECO:0000313" key="2">
    <source>
        <dbReference type="EMBL" id="AVU77488.1"/>
    </source>
</evidence>
<dbReference type="EMBL" id="CP024081">
    <property type="protein sequence ID" value="AVU77488.1"/>
    <property type="molecule type" value="Genomic_DNA"/>
</dbReference>
<evidence type="ECO:0000313" key="3">
    <source>
        <dbReference type="Proteomes" id="UP000241936"/>
    </source>
</evidence>